<name>A0ABR5AYD3_BACBA</name>
<comment type="caution">
    <text evidence="2">The sequence shown here is derived from an EMBL/GenBank/DDBJ whole genome shotgun (WGS) entry which is preliminary data.</text>
</comment>
<reference evidence="2 3" key="1">
    <citation type="submission" date="2015-01" db="EMBL/GenBank/DDBJ databases">
        <title>Genome Assembly of Bacillus badius MTCC 1458.</title>
        <authorList>
            <person name="Verma A."/>
            <person name="Khatri I."/>
            <person name="Mual P."/>
            <person name="Subramanian S."/>
            <person name="Krishnamurthi S."/>
        </authorList>
    </citation>
    <scope>NUCLEOTIDE SEQUENCE [LARGE SCALE GENOMIC DNA]</scope>
    <source>
        <strain evidence="2 3">MTCC 1458</strain>
    </source>
</reference>
<organism evidence="2 3">
    <name type="scientific">Bacillus badius</name>
    <dbReference type="NCBI Taxonomy" id="1455"/>
    <lineage>
        <taxon>Bacteria</taxon>
        <taxon>Bacillati</taxon>
        <taxon>Bacillota</taxon>
        <taxon>Bacilli</taxon>
        <taxon>Bacillales</taxon>
        <taxon>Bacillaceae</taxon>
        <taxon>Pseudobacillus</taxon>
    </lineage>
</organism>
<proteinExistence type="predicted"/>
<dbReference type="Proteomes" id="UP000031982">
    <property type="component" value="Unassembled WGS sequence"/>
</dbReference>
<evidence type="ECO:0000313" key="3">
    <source>
        <dbReference type="Proteomes" id="UP000031982"/>
    </source>
</evidence>
<feature type="region of interest" description="Disordered" evidence="1">
    <location>
        <begin position="1"/>
        <end position="38"/>
    </location>
</feature>
<accession>A0ABR5AYD3</accession>
<keyword evidence="3" id="KW-1185">Reference proteome</keyword>
<sequence>MSALLIEMEGAESEATEMEINSPLYKQNKKAAPEKEQL</sequence>
<gene>
    <name evidence="2" type="ORF">SD77_2200</name>
</gene>
<evidence type="ECO:0000313" key="2">
    <source>
        <dbReference type="EMBL" id="KIL79746.1"/>
    </source>
</evidence>
<protein>
    <submittedName>
        <fullName evidence="2">Uncharacterized protein</fullName>
    </submittedName>
</protein>
<evidence type="ECO:0000256" key="1">
    <source>
        <dbReference type="SAM" id="MobiDB-lite"/>
    </source>
</evidence>
<dbReference type="EMBL" id="JXLP01000002">
    <property type="protein sequence ID" value="KIL79746.1"/>
    <property type="molecule type" value="Genomic_DNA"/>
</dbReference>